<sequence>MKRLRFDGPASTTAVLSLAAVLALLLLATVLPGCGGVDSGGTGQTVEDPNSTSGRISGFGSVIVNGIRFDDSQAVVIDDDGVMHPRTDLRLGMVVEVEGRLRGNSGEGTARQIQFGHEIAGPVESVDVPGSKLVVLGQTVLVDADTLFDGYAAGLGDVLAGQLVAVHGFYDPSAGRYSATRIERRASLSQYTLRGRISGLQGPPARTFSIGAALIAYGSVSPPPPPLSNGLSVRVSLNTTPVSGRWVASSVHVSQRNFPDNDEAEVEGYVSGYASSADFLVAGLRVDASGPGVSVRHGTLADLADGVRVEVEGVMQSGVLVASTVDFKRGGRQEFELHGAVESIDFGAQTLVLRGVTVAWGSSTRFAGGRAADLAVGARLEVRGMPSGGVRIQADSIRFER</sequence>
<feature type="domain" description="DUF5666" evidence="1">
    <location>
        <begin position="338"/>
        <end position="397"/>
    </location>
</feature>
<evidence type="ECO:0000313" key="2">
    <source>
        <dbReference type="EMBL" id="WOB08664.1"/>
    </source>
</evidence>
<gene>
    <name evidence="2" type="ORF">RXV79_01095</name>
</gene>
<protein>
    <submittedName>
        <fullName evidence="2">DUF5666 domain-containing protein</fullName>
    </submittedName>
</protein>
<dbReference type="InterPro" id="IPR043724">
    <property type="entry name" value="DUF5666"/>
</dbReference>
<accession>A0ABZ0CUM7</accession>
<dbReference type="Proteomes" id="UP001303946">
    <property type="component" value="Chromosome"/>
</dbReference>
<feature type="domain" description="DUF5666" evidence="1">
    <location>
        <begin position="121"/>
        <end position="183"/>
    </location>
</feature>
<feature type="domain" description="DUF5666" evidence="1">
    <location>
        <begin position="267"/>
        <end position="325"/>
    </location>
</feature>
<dbReference type="EMBL" id="CP136336">
    <property type="protein sequence ID" value="WOB08664.1"/>
    <property type="molecule type" value="Genomic_DNA"/>
</dbReference>
<reference evidence="2 3" key="1">
    <citation type="submission" date="2023-10" db="EMBL/GenBank/DDBJ databases">
        <title>Bacteria for the degradation of biodegradable plastic PBAT(Polybutylene adipate terephthalate).</title>
        <authorList>
            <person name="Weon H.-Y."/>
            <person name="Yeon J."/>
        </authorList>
    </citation>
    <scope>NUCLEOTIDE SEQUENCE [LARGE SCALE GENOMIC DNA]</scope>
    <source>
        <strain evidence="2 3">SBD 7-3</strain>
    </source>
</reference>
<evidence type="ECO:0000259" key="1">
    <source>
        <dbReference type="Pfam" id="PF18914"/>
    </source>
</evidence>
<keyword evidence="3" id="KW-1185">Reference proteome</keyword>
<name>A0ABZ0CUM7_9BURK</name>
<organism evidence="2 3">
    <name type="scientific">Piscinibacter gummiphilus</name>
    <dbReference type="NCBI Taxonomy" id="946333"/>
    <lineage>
        <taxon>Bacteria</taxon>
        <taxon>Pseudomonadati</taxon>
        <taxon>Pseudomonadota</taxon>
        <taxon>Betaproteobacteria</taxon>
        <taxon>Burkholderiales</taxon>
        <taxon>Sphaerotilaceae</taxon>
        <taxon>Piscinibacter</taxon>
    </lineage>
</organism>
<dbReference type="RefSeq" id="WP_316701479.1">
    <property type="nucleotide sequence ID" value="NZ_CP136336.1"/>
</dbReference>
<feature type="domain" description="DUF5666" evidence="1">
    <location>
        <begin position="56"/>
        <end position="113"/>
    </location>
</feature>
<proteinExistence type="predicted"/>
<evidence type="ECO:0000313" key="3">
    <source>
        <dbReference type="Proteomes" id="UP001303946"/>
    </source>
</evidence>
<dbReference type="Pfam" id="PF18914">
    <property type="entry name" value="DUF5666"/>
    <property type="match status" value="4"/>
</dbReference>